<comment type="caution">
    <text evidence="1">The sequence shown here is derived from an EMBL/GenBank/DDBJ whole genome shotgun (WGS) entry which is preliminary data.</text>
</comment>
<protein>
    <submittedName>
        <fullName evidence="1">Uncharacterized protein</fullName>
    </submittedName>
</protein>
<reference evidence="1" key="2">
    <citation type="submission" date="2023-06" db="EMBL/GenBank/DDBJ databases">
        <authorList>
            <person name="Swenson N.G."/>
            <person name="Wegrzyn J.L."/>
            <person name="Mcevoy S.L."/>
        </authorList>
    </citation>
    <scope>NUCLEOTIDE SEQUENCE</scope>
    <source>
        <strain evidence="1">NS2018</strain>
        <tissue evidence="1">Leaf</tissue>
    </source>
</reference>
<name>A0AA39RQ25_ACESA</name>
<reference evidence="1" key="1">
    <citation type="journal article" date="2022" name="Plant J.">
        <title>Strategies of tolerance reflected in two North American maple genomes.</title>
        <authorList>
            <person name="McEvoy S.L."/>
            <person name="Sezen U.U."/>
            <person name="Trouern-Trend A."/>
            <person name="McMahon S.M."/>
            <person name="Schaberg P.G."/>
            <person name="Yang J."/>
            <person name="Wegrzyn J.L."/>
            <person name="Swenson N.G."/>
        </authorList>
    </citation>
    <scope>NUCLEOTIDE SEQUENCE</scope>
    <source>
        <strain evidence="1">NS2018</strain>
    </source>
</reference>
<accession>A0AA39RQ25</accession>
<dbReference type="Proteomes" id="UP001168877">
    <property type="component" value="Unassembled WGS sequence"/>
</dbReference>
<evidence type="ECO:0000313" key="2">
    <source>
        <dbReference type="Proteomes" id="UP001168877"/>
    </source>
</evidence>
<dbReference type="EMBL" id="JAUESC010000386">
    <property type="protein sequence ID" value="KAK0577581.1"/>
    <property type="molecule type" value="Genomic_DNA"/>
</dbReference>
<organism evidence="1 2">
    <name type="scientific">Acer saccharum</name>
    <name type="common">Sugar maple</name>
    <dbReference type="NCBI Taxonomy" id="4024"/>
    <lineage>
        <taxon>Eukaryota</taxon>
        <taxon>Viridiplantae</taxon>
        <taxon>Streptophyta</taxon>
        <taxon>Embryophyta</taxon>
        <taxon>Tracheophyta</taxon>
        <taxon>Spermatophyta</taxon>
        <taxon>Magnoliopsida</taxon>
        <taxon>eudicotyledons</taxon>
        <taxon>Gunneridae</taxon>
        <taxon>Pentapetalae</taxon>
        <taxon>rosids</taxon>
        <taxon>malvids</taxon>
        <taxon>Sapindales</taxon>
        <taxon>Sapindaceae</taxon>
        <taxon>Hippocastanoideae</taxon>
        <taxon>Acereae</taxon>
        <taxon>Acer</taxon>
    </lineage>
</organism>
<evidence type="ECO:0000313" key="1">
    <source>
        <dbReference type="EMBL" id="KAK0577581.1"/>
    </source>
</evidence>
<keyword evidence="2" id="KW-1185">Reference proteome</keyword>
<dbReference type="AlphaFoldDB" id="A0AA39RQ25"/>
<gene>
    <name evidence="1" type="ORF">LWI29_035377</name>
</gene>
<proteinExistence type="predicted"/>
<sequence length="96" mass="10938">MRESLVKSIISRNRMIFYKHSNRVKTQHQSSMAYSPSTLVGQYLRTFANRLSKGKISLLLVHIGSNKFPNTRLVFAIIFSKLLLNFPGKISTHSAN</sequence>